<keyword evidence="2" id="KW-1185">Reference proteome</keyword>
<proteinExistence type="predicted"/>
<comment type="caution">
    <text evidence="1">The sequence shown here is derived from an EMBL/GenBank/DDBJ whole genome shotgun (WGS) entry which is preliminary data.</text>
</comment>
<dbReference type="OrthoDB" id="9805889at2"/>
<reference evidence="2" key="1">
    <citation type="submission" date="2018-09" db="EMBL/GenBank/DDBJ databases">
        <authorList>
            <person name="Zhu H."/>
        </authorList>
    </citation>
    <scope>NUCLEOTIDE SEQUENCE [LARGE SCALE GENOMIC DNA]</scope>
    <source>
        <strain evidence="2">K1S02-23</strain>
    </source>
</reference>
<protein>
    <submittedName>
        <fullName evidence="1">Dodecin domain-containing protein</fullName>
    </submittedName>
</protein>
<dbReference type="PANTHER" id="PTHR39324">
    <property type="entry name" value="CALCIUM DODECIN"/>
    <property type="match status" value="1"/>
</dbReference>
<dbReference type="InterPro" id="IPR025543">
    <property type="entry name" value="Dodecin-like"/>
</dbReference>
<organism evidence="1 2">
    <name type="scientific">Noviherbaspirillum sedimenti</name>
    <dbReference type="NCBI Taxonomy" id="2320865"/>
    <lineage>
        <taxon>Bacteria</taxon>
        <taxon>Pseudomonadati</taxon>
        <taxon>Pseudomonadota</taxon>
        <taxon>Betaproteobacteria</taxon>
        <taxon>Burkholderiales</taxon>
        <taxon>Oxalobacteraceae</taxon>
        <taxon>Noviherbaspirillum</taxon>
    </lineage>
</organism>
<name>A0A3A3G4M9_9BURK</name>
<dbReference type="Gene3D" id="3.30.1660.10">
    <property type="entry name" value="Flavin-binding protein dodecin"/>
    <property type="match status" value="1"/>
</dbReference>
<evidence type="ECO:0000313" key="1">
    <source>
        <dbReference type="EMBL" id="RJG03447.1"/>
    </source>
</evidence>
<dbReference type="EMBL" id="QYUQ01000002">
    <property type="protein sequence ID" value="RJG03447.1"/>
    <property type="molecule type" value="Genomic_DNA"/>
</dbReference>
<evidence type="ECO:0000313" key="2">
    <source>
        <dbReference type="Proteomes" id="UP000266327"/>
    </source>
</evidence>
<dbReference type="SUPFAM" id="SSF89807">
    <property type="entry name" value="Dodecin-like"/>
    <property type="match status" value="1"/>
</dbReference>
<accession>A0A3A3G4M9</accession>
<dbReference type="AlphaFoldDB" id="A0A3A3G4M9"/>
<dbReference type="Proteomes" id="UP000266327">
    <property type="component" value="Unassembled WGS sequence"/>
</dbReference>
<dbReference type="InterPro" id="IPR036694">
    <property type="entry name" value="Dodecin-like_sf"/>
</dbReference>
<gene>
    <name evidence="1" type="ORF">D3878_19130</name>
</gene>
<dbReference type="PANTHER" id="PTHR39324:SF1">
    <property type="entry name" value="CALCIUM DODECIN"/>
    <property type="match status" value="1"/>
</dbReference>
<dbReference type="Pfam" id="PF07311">
    <property type="entry name" value="Dodecin"/>
    <property type="match status" value="1"/>
</dbReference>
<dbReference type="RefSeq" id="WP_119786940.1">
    <property type="nucleotide sequence ID" value="NZ_QYUQ01000002.1"/>
</dbReference>
<dbReference type="InterPro" id="IPR009923">
    <property type="entry name" value="Dodecin"/>
</dbReference>
<sequence length="67" mass="7287">MSVAKVIEVIAQSEKSFEDAAQQGIARATDSLSDVTGAWIKDQKVIVSGGKITEYRVVMKVSFILKD</sequence>